<evidence type="ECO:0000256" key="7">
    <source>
        <dbReference type="SAM" id="Phobius"/>
    </source>
</evidence>
<keyword evidence="11" id="KW-1185">Reference proteome</keyword>
<dbReference type="KEGG" id="vil:CFK37_00220"/>
<organism evidence="10 11">
    <name type="scientific">Virgibacillus phasianinus</name>
    <dbReference type="NCBI Taxonomy" id="2017483"/>
    <lineage>
        <taxon>Bacteria</taxon>
        <taxon>Bacillati</taxon>
        <taxon>Bacillota</taxon>
        <taxon>Bacilli</taxon>
        <taxon>Bacillales</taxon>
        <taxon>Bacillaceae</taxon>
        <taxon>Virgibacillus</taxon>
    </lineage>
</organism>
<dbReference type="GO" id="GO:0005886">
    <property type="term" value="C:plasma membrane"/>
    <property type="evidence" value="ECO:0007669"/>
    <property type="project" value="UniProtKB-SubCell"/>
</dbReference>
<keyword evidence="6 7" id="KW-0472">Membrane</keyword>
<evidence type="ECO:0000256" key="5">
    <source>
        <dbReference type="ARBA" id="ARBA00022989"/>
    </source>
</evidence>
<evidence type="ECO:0000259" key="9">
    <source>
        <dbReference type="Pfam" id="PF20730"/>
    </source>
</evidence>
<comment type="similarity">
    <text evidence="2">Belongs to the UPF0702 family.</text>
</comment>
<protein>
    <recommendedName>
        <fullName evidence="12">DUF421 domain-containing protein</fullName>
    </recommendedName>
</protein>
<evidence type="ECO:0000256" key="1">
    <source>
        <dbReference type="ARBA" id="ARBA00004651"/>
    </source>
</evidence>
<feature type="transmembrane region" description="Helical" evidence="7">
    <location>
        <begin position="6"/>
        <end position="26"/>
    </location>
</feature>
<evidence type="ECO:0000256" key="3">
    <source>
        <dbReference type="ARBA" id="ARBA00022475"/>
    </source>
</evidence>
<evidence type="ECO:0000256" key="4">
    <source>
        <dbReference type="ARBA" id="ARBA00022692"/>
    </source>
</evidence>
<keyword evidence="3" id="KW-1003">Cell membrane</keyword>
<feature type="transmembrane region" description="Helical" evidence="7">
    <location>
        <begin position="59"/>
        <end position="79"/>
    </location>
</feature>
<dbReference type="Pfam" id="PF20730">
    <property type="entry name" value="YetF_N"/>
    <property type="match status" value="1"/>
</dbReference>
<keyword evidence="5 7" id="KW-1133">Transmembrane helix</keyword>
<sequence>MENLLPIFLDSVFGFIALFLLVKVLGKTQITQLTPFDFIAALILGELVAGALFDKDIGIVEIGFSLFLWGTMLFITETITQKYKGTRGLLEGQPSIIIRHGQLIREEMKKNNLDINQLQHMLRAKDAFSIQEVAYAILETNGTVSVMKKSTYQQPTRGDLNLVPEAARLSLTLVNDGEVIWDNLKEANHTEEWLEDELKKQEVNSVKDVFYAEWTDGKDLFVLPFVRRS</sequence>
<feature type="transmembrane region" description="Helical" evidence="7">
    <location>
        <begin position="33"/>
        <end position="53"/>
    </location>
</feature>
<dbReference type="AlphaFoldDB" id="A0A220TY50"/>
<name>A0A220TY50_9BACI</name>
<dbReference type="OrthoDB" id="1076133at2"/>
<evidence type="ECO:0000313" key="10">
    <source>
        <dbReference type="EMBL" id="ASK60742.1"/>
    </source>
</evidence>
<dbReference type="RefSeq" id="WP_089060019.1">
    <property type="nucleotide sequence ID" value="NZ_CP022315.1"/>
</dbReference>
<feature type="domain" description="YetF C-terminal" evidence="8">
    <location>
        <begin position="82"/>
        <end position="215"/>
    </location>
</feature>
<dbReference type="InterPro" id="IPR048454">
    <property type="entry name" value="YetF_N"/>
</dbReference>
<dbReference type="PANTHER" id="PTHR34582">
    <property type="entry name" value="UPF0702 TRANSMEMBRANE PROTEIN YCAP"/>
    <property type="match status" value="1"/>
</dbReference>
<evidence type="ECO:0008006" key="12">
    <source>
        <dbReference type="Google" id="ProtNLM"/>
    </source>
</evidence>
<comment type="subcellular location">
    <subcellularLocation>
        <location evidence="1">Cell membrane</location>
        <topology evidence="1">Multi-pass membrane protein</topology>
    </subcellularLocation>
</comment>
<dbReference type="Proteomes" id="UP000198312">
    <property type="component" value="Chromosome"/>
</dbReference>
<evidence type="ECO:0000256" key="6">
    <source>
        <dbReference type="ARBA" id="ARBA00023136"/>
    </source>
</evidence>
<proteinExistence type="inferred from homology"/>
<evidence type="ECO:0000313" key="11">
    <source>
        <dbReference type="Proteomes" id="UP000198312"/>
    </source>
</evidence>
<gene>
    <name evidence="10" type="ORF">CFK37_00220</name>
</gene>
<dbReference type="InterPro" id="IPR007353">
    <property type="entry name" value="DUF421"/>
</dbReference>
<keyword evidence="4 7" id="KW-0812">Transmembrane</keyword>
<reference evidence="10 11" key="1">
    <citation type="submission" date="2017-07" db="EMBL/GenBank/DDBJ databases">
        <title>Virgibacillus sp. LM2416.</title>
        <authorList>
            <person name="Tak E.J."/>
            <person name="Bae J.-W."/>
        </authorList>
    </citation>
    <scope>NUCLEOTIDE SEQUENCE [LARGE SCALE GENOMIC DNA]</scope>
    <source>
        <strain evidence="10 11">LM2416</strain>
    </source>
</reference>
<accession>A0A220TY50</accession>
<dbReference type="EMBL" id="CP022315">
    <property type="protein sequence ID" value="ASK60742.1"/>
    <property type="molecule type" value="Genomic_DNA"/>
</dbReference>
<evidence type="ECO:0000256" key="2">
    <source>
        <dbReference type="ARBA" id="ARBA00006448"/>
    </source>
</evidence>
<dbReference type="PANTHER" id="PTHR34582:SF5">
    <property type="entry name" value="UPF0702 TRANSMEMBRANE PROTEIN YETF"/>
    <property type="match status" value="1"/>
</dbReference>
<feature type="domain" description="YetF-like N-terminal transmembrane" evidence="9">
    <location>
        <begin position="7"/>
        <end position="78"/>
    </location>
</feature>
<dbReference type="Gene3D" id="3.30.240.20">
    <property type="entry name" value="bsu07140 like domains"/>
    <property type="match status" value="2"/>
</dbReference>
<evidence type="ECO:0000259" key="8">
    <source>
        <dbReference type="Pfam" id="PF04239"/>
    </source>
</evidence>
<dbReference type="InterPro" id="IPR023090">
    <property type="entry name" value="UPF0702_alpha/beta_dom_sf"/>
</dbReference>
<dbReference type="Pfam" id="PF04239">
    <property type="entry name" value="DUF421"/>
    <property type="match status" value="1"/>
</dbReference>